<gene>
    <name evidence="2" type="ORF">FA13DRAFT_1718237</name>
</gene>
<evidence type="ECO:0000313" key="2">
    <source>
        <dbReference type="EMBL" id="TEB20004.1"/>
    </source>
</evidence>
<protein>
    <recommendedName>
        <fullName evidence="4">RNI-like protein</fullName>
    </recommendedName>
</protein>
<dbReference type="Gene3D" id="3.80.10.10">
    <property type="entry name" value="Ribonuclease Inhibitor"/>
    <property type="match status" value="1"/>
</dbReference>
<dbReference type="AlphaFoldDB" id="A0A4Y7SEC5"/>
<dbReference type="InterPro" id="IPR032675">
    <property type="entry name" value="LRR_dom_sf"/>
</dbReference>
<dbReference type="Proteomes" id="UP000298030">
    <property type="component" value="Unassembled WGS sequence"/>
</dbReference>
<dbReference type="EMBL" id="QPFP01000160">
    <property type="protein sequence ID" value="TEB20004.1"/>
    <property type="molecule type" value="Genomic_DNA"/>
</dbReference>
<evidence type="ECO:0000256" key="1">
    <source>
        <dbReference type="SAM" id="MobiDB-lite"/>
    </source>
</evidence>
<proteinExistence type="predicted"/>
<keyword evidence="3" id="KW-1185">Reference proteome</keyword>
<dbReference type="SUPFAM" id="SSF52047">
    <property type="entry name" value="RNI-like"/>
    <property type="match status" value="1"/>
</dbReference>
<sequence length="400" mass="44353">MAFTHQQPLALSIPRLDWISPPIAKELSMLVLDAPHNLFLHALPNGHLPRLETILLPRMNQVPRAVVALQGSTQLRRMAVSGPTQLQASLENTHLTHLSLMSSSISVPLLHDLQNLTYLNVRGAESIFVANASAPGILPNLDTLCVHARGLRTYRVLAFFATIRTPRLKSLSLDCDWRLMGITITAIGERLQALPLLERLRVAGPNPTPYAICQLAAATPRLQALEITHDGLYAVTQAIERVCWIRLERITLIYPEARLGDSVTPINPFISVFIDLPHLQSIREAFPELVLFVQGCYPEELSTLFDKLTTIQDNHDFGTNLNSDDVAARFNSTSSVRLCLQRAKAAEIEAKQKVKAANLIKDLGPIIAEGSRRRCVGDSRSSKKEMQPETKRSGQKKEGK</sequence>
<feature type="region of interest" description="Disordered" evidence="1">
    <location>
        <begin position="371"/>
        <end position="400"/>
    </location>
</feature>
<reference evidence="2 3" key="1">
    <citation type="journal article" date="2019" name="Nat. Ecol. Evol.">
        <title>Megaphylogeny resolves global patterns of mushroom evolution.</title>
        <authorList>
            <person name="Varga T."/>
            <person name="Krizsan K."/>
            <person name="Foldi C."/>
            <person name="Dima B."/>
            <person name="Sanchez-Garcia M."/>
            <person name="Sanchez-Ramirez S."/>
            <person name="Szollosi G.J."/>
            <person name="Szarkandi J.G."/>
            <person name="Papp V."/>
            <person name="Albert L."/>
            <person name="Andreopoulos W."/>
            <person name="Angelini C."/>
            <person name="Antonin V."/>
            <person name="Barry K.W."/>
            <person name="Bougher N.L."/>
            <person name="Buchanan P."/>
            <person name="Buyck B."/>
            <person name="Bense V."/>
            <person name="Catcheside P."/>
            <person name="Chovatia M."/>
            <person name="Cooper J."/>
            <person name="Damon W."/>
            <person name="Desjardin D."/>
            <person name="Finy P."/>
            <person name="Geml J."/>
            <person name="Haridas S."/>
            <person name="Hughes K."/>
            <person name="Justo A."/>
            <person name="Karasinski D."/>
            <person name="Kautmanova I."/>
            <person name="Kiss B."/>
            <person name="Kocsube S."/>
            <person name="Kotiranta H."/>
            <person name="LaButti K.M."/>
            <person name="Lechner B.E."/>
            <person name="Liimatainen K."/>
            <person name="Lipzen A."/>
            <person name="Lukacs Z."/>
            <person name="Mihaltcheva S."/>
            <person name="Morgado L.N."/>
            <person name="Niskanen T."/>
            <person name="Noordeloos M.E."/>
            <person name="Ohm R.A."/>
            <person name="Ortiz-Santana B."/>
            <person name="Ovrebo C."/>
            <person name="Racz N."/>
            <person name="Riley R."/>
            <person name="Savchenko A."/>
            <person name="Shiryaev A."/>
            <person name="Soop K."/>
            <person name="Spirin V."/>
            <person name="Szebenyi C."/>
            <person name="Tomsovsky M."/>
            <person name="Tulloss R.E."/>
            <person name="Uehling J."/>
            <person name="Grigoriev I.V."/>
            <person name="Vagvolgyi C."/>
            <person name="Papp T."/>
            <person name="Martin F.M."/>
            <person name="Miettinen O."/>
            <person name="Hibbett D.S."/>
            <person name="Nagy L.G."/>
        </authorList>
    </citation>
    <scope>NUCLEOTIDE SEQUENCE [LARGE SCALE GENOMIC DNA]</scope>
    <source>
        <strain evidence="2 3">FP101781</strain>
    </source>
</reference>
<evidence type="ECO:0008006" key="4">
    <source>
        <dbReference type="Google" id="ProtNLM"/>
    </source>
</evidence>
<evidence type="ECO:0000313" key="3">
    <source>
        <dbReference type="Proteomes" id="UP000298030"/>
    </source>
</evidence>
<accession>A0A4Y7SEC5</accession>
<name>A0A4Y7SEC5_COPMI</name>
<organism evidence="2 3">
    <name type="scientific">Coprinellus micaceus</name>
    <name type="common">Glistening ink-cap mushroom</name>
    <name type="synonym">Coprinus micaceus</name>
    <dbReference type="NCBI Taxonomy" id="71717"/>
    <lineage>
        <taxon>Eukaryota</taxon>
        <taxon>Fungi</taxon>
        <taxon>Dikarya</taxon>
        <taxon>Basidiomycota</taxon>
        <taxon>Agaricomycotina</taxon>
        <taxon>Agaricomycetes</taxon>
        <taxon>Agaricomycetidae</taxon>
        <taxon>Agaricales</taxon>
        <taxon>Agaricineae</taxon>
        <taxon>Psathyrellaceae</taxon>
        <taxon>Coprinellus</taxon>
    </lineage>
</organism>
<comment type="caution">
    <text evidence="2">The sequence shown here is derived from an EMBL/GenBank/DDBJ whole genome shotgun (WGS) entry which is preliminary data.</text>
</comment>